<organism evidence="2 3">
    <name type="scientific">Halogranum amylolyticum</name>
    <dbReference type="NCBI Taxonomy" id="660520"/>
    <lineage>
        <taxon>Archaea</taxon>
        <taxon>Methanobacteriati</taxon>
        <taxon>Methanobacteriota</taxon>
        <taxon>Stenosarchaea group</taxon>
        <taxon>Halobacteria</taxon>
        <taxon>Halobacteriales</taxon>
        <taxon>Haloferacaceae</taxon>
    </lineage>
</organism>
<name>A0A1H8TB90_9EURY</name>
<sequence length="67" mass="6693">MFGVVPASSSPRVALLALASLVGGMTFWLFVLAPEAPTSATLTGPVFVIVVAAVVLLVLAGVRVGKG</sequence>
<dbReference type="RefSeq" id="WP_089824994.1">
    <property type="nucleotide sequence ID" value="NZ_FODV01000006.1"/>
</dbReference>
<evidence type="ECO:0000256" key="1">
    <source>
        <dbReference type="SAM" id="Phobius"/>
    </source>
</evidence>
<evidence type="ECO:0000313" key="2">
    <source>
        <dbReference type="EMBL" id="SEO88207.1"/>
    </source>
</evidence>
<evidence type="ECO:0000313" key="3">
    <source>
        <dbReference type="Proteomes" id="UP000199126"/>
    </source>
</evidence>
<keyword evidence="1" id="KW-1133">Transmembrane helix</keyword>
<keyword evidence="1" id="KW-0812">Transmembrane</keyword>
<feature type="transmembrane region" description="Helical" evidence="1">
    <location>
        <begin position="42"/>
        <end position="62"/>
    </location>
</feature>
<dbReference type="EMBL" id="FODV01000006">
    <property type="protein sequence ID" value="SEO88207.1"/>
    <property type="molecule type" value="Genomic_DNA"/>
</dbReference>
<dbReference type="AlphaFoldDB" id="A0A1H8TB90"/>
<proteinExistence type="predicted"/>
<accession>A0A1H8TB90</accession>
<gene>
    <name evidence="2" type="ORF">SAMN04487948_106150</name>
</gene>
<dbReference type="Proteomes" id="UP000199126">
    <property type="component" value="Unassembled WGS sequence"/>
</dbReference>
<reference evidence="3" key="1">
    <citation type="submission" date="2016-10" db="EMBL/GenBank/DDBJ databases">
        <authorList>
            <person name="Varghese N."/>
            <person name="Submissions S."/>
        </authorList>
    </citation>
    <scope>NUCLEOTIDE SEQUENCE [LARGE SCALE GENOMIC DNA]</scope>
    <source>
        <strain evidence="3">CGMCC 1.10121</strain>
    </source>
</reference>
<feature type="transmembrane region" description="Helical" evidence="1">
    <location>
        <begin position="12"/>
        <end position="30"/>
    </location>
</feature>
<keyword evidence="1" id="KW-0472">Membrane</keyword>
<keyword evidence="3" id="KW-1185">Reference proteome</keyword>
<protein>
    <submittedName>
        <fullName evidence="2">Uncharacterized protein</fullName>
    </submittedName>
</protein>